<evidence type="ECO:0000256" key="2">
    <source>
        <dbReference type="ARBA" id="ARBA00023157"/>
    </source>
</evidence>
<evidence type="ECO:0000313" key="7">
    <source>
        <dbReference type="Proteomes" id="UP001314170"/>
    </source>
</evidence>
<feature type="domain" description="Pectinesterase inhibitor" evidence="5">
    <location>
        <begin position="32"/>
        <end position="175"/>
    </location>
</feature>
<dbReference type="Gene3D" id="1.20.140.40">
    <property type="entry name" value="Invertase/pectin methylesterase inhibitor family protein"/>
    <property type="match status" value="1"/>
</dbReference>
<accession>A0AAV1QYE9</accession>
<dbReference type="SMART" id="SM00856">
    <property type="entry name" value="PMEI"/>
    <property type="match status" value="1"/>
</dbReference>
<dbReference type="AlphaFoldDB" id="A0AAV1QYE9"/>
<evidence type="ECO:0000259" key="5">
    <source>
        <dbReference type="SMART" id="SM00856"/>
    </source>
</evidence>
<protein>
    <recommendedName>
        <fullName evidence="5">Pectinesterase inhibitor domain-containing protein</fullName>
    </recommendedName>
</protein>
<evidence type="ECO:0000313" key="6">
    <source>
        <dbReference type="EMBL" id="CAK7325149.1"/>
    </source>
</evidence>
<gene>
    <name evidence="6" type="ORF">DCAF_LOCUS2821</name>
</gene>
<dbReference type="InterPro" id="IPR035513">
    <property type="entry name" value="Invertase/methylesterase_inhib"/>
</dbReference>
<evidence type="ECO:0000256" key="3">
    <source>
        <dbReference type="ARBA" id="ARBA00038471"/>
    </source>
</evidence>
<feature type="signal peptide" evidence="4">
    <location>
        <begin position="1"/>
        <end position="28"/>
    </location>
</feature>
<comment type="similarity">
    <text evidence="3">Belongs to the PMEI family.</text>
</comment>
<comment type="caution">
    <text evidence="6">The sequence shown here is derived from an EMBL/GenBank/DDBJ whole genome shotgun (WGS) entry which is preliminary data.</text>
</comment>
<keyword evidence="2" id="KW-1015">Disulfide bond</keyword>
<reference evidence="6 7" key="1">
    <citation type="submission" date="2024-01" db="EMBL/GenBank/DDBJ databases">
        <authorList>
            <person name="Waweru B."/>
        </authorList>
    </citation>
    <scope>NUCLEOTIDE SEQUENCE [LARGE SCALE GENOMIC DNA]</scope>
</reference>
<dbReference type="InterPro" id="IPR006501">
    <property type="entry name" value="Pectinesterase_inhib_dom"/>
</dbReference>
<dbReference type="Proteomes" id="UP001314170">
    <property type="component" value="Unassembled WGS sequence"/>
</dbReference>
<dbReference type="CDD" id="cd14859">
    <property type="entry name" value="PMEI_like"/>
    <property type="match status" value="1"/>
</dbReference>
<proteinExistence type="inferred from homology"/>
<dbReference type="FunFam" id="1.20.140.40:FF:000008">
    <property type="entry name" value="Invertase/pectin methylesterase inhibitor family protein"/>
    <property type="match status" value="1"/>
</dbReference>
<keyword evidence="1 4" id="KW-0732">Signal</keyword>
<sequence length="183" mass="20073">MAGHHSLCILHPSLGFLLCFILIHSSLAAINEPTELVDKVCNQTSNYTFCLESLYSDSRTPDADPYTLAFISFGLAYTNASNTRDFIAELLKNTSSQDDRHHLKRCGHDYQKAVSALEEAYDDLNSETFFELAKLAGHASKASDHCQAAFKGTSSPPLARRNHDLKSLCEIGAIIAKLFTGSS</sequence>
<dbReference type="EMBL" id="CAWUPB010000850">
    <property type="protein sequence ID" value="CAK7325149.1"/>
    <property type="molecule type" value="Genomic_DNA"/>
</dbReference>
<dbReference type="GO" id="GO:0046910">
    <property type="term" value="F:pectinesterase inhibitor activity"/>
    <property type="evidence" value="ECO:0007669"/>
    <property type="project" value="UniProtKB-ARBA"/>
</dbReference>
<organism evidence="6 7">
    <name type="scientific">Dovyalis caffra</name>
    <dbReference type="NCBI Taxonomy" id="77055"/>
    <lineage>
        <taxon>Eukaryota</taxon>
        <taxon>Viridiplantae</taxon>
        <taxon>Streptophyta</taxon>
        <taxon>Embryophyta</taxon>
        <taxon>Tracheophyta</taxon>
        <taxon>Spermatophyta</taxon>
        <taxon>Magnoliopsida</taxon>
        <taxon>eudicotyledons</taxon>
        <taxon>Gunneridae</taxon>
        <taxon>Pentapetalae</taxon>
        <taxon>rosids</taxon>
        <taxon>fabids</taxon>
        <taxon>Malpighiales</taxon>
        <taxon>Salicaceae</taxon>
        <taxon>Flacourtieae</taxon>
        <taxon>Dovyalis</taxon>
    </lineage>
</organism>
<name>A0AAV1QYE9_9ROSI</name>
<dbReference type="Pfam" id="PF04043">
    <property type="entry name" value="PMEI"/>
    <property type="match status" value="1"/>
</dbReference>
<dbReference type="PANTHER" id="PTHR35357:SF8">
    <property type="entry name" value="OS01G0111000 PROTEIN"/>
    <property type="match status" value="1"/>
</dbReference>
<dbReference type="SUPFAM" id="SSF101148">
    <property type="entry name" value="Plant invertase/pectin methylesterase inhibitor"/>
    <property type="match status" value="1"/>
</dbReference>
<keyword evidence="7" id="KW-1185">Reference proteome</keyword>
<evidence type="ECO:0000256" key="4">
    <source>
        <dbReference type="SAM" id="SignalP"/>
    </source>
</evidence>
<dbReference type="PANTHER" id="PTHR35357">
    <property type="entry name" value="OS02G0537100 PROTEIN"/>
    <property type="match status" value="1"/>
</dbReference>
<feature type="chain" id="PRO_5043673700" description="Pectinesterase inhibitor domain-containing protein" evidence="4">
    <location>
        <begin position="29"/>
        <end position="183"/>
    </location>
</feature>
<evidence type="ECO:0000256" key="1">
    <source>
        <dbReference type="ARBA" id="ARBA00022729"/>
    </source>
</evidence>
<dbReference type="NCBIfam" id="TIGR01614">
    <property type="entry name" value="PME_inhib"/>
    <property type="match status" value="1"/>
</dbReference>